<feature type="compositionally biased region" description="Basic and acidic residues" evidence="1">
    <location>
        <begin position="174"/>
        <end position="185"/>
    </location>
</feature>
<organism evidence="2">
    <name type="scientific">Albugo laibachii Nc14</name>
    <dbReference type="NCBI Taxonomy" id="890382"/>
    <lineage>
        <taxon>Eukaryota</taxon>
        <taxon>Sar</taxon>
        <taxon>Stramenopiles</taxon>
        <taxon>Oomycota</taxon>
        <taxon>Peronosporomycetes</taxon>
        <taxon>Albuginales</taxon>
        <taxon>Albuginaceae</taxon>
        <taxon>Albugo</taxon>
    </lineage>
</organism>
<reference evidence="2" key="2">
    <citation type="submission" date="2011-02" db="EMBL/GenBank/DDBJ databases">
        <authorList>
            <person name="MacLean D."/>
        </authorList>
    </citation>
    <scope>NUCLEOTIDE SEQUENCE</scope>
</reference>
<dbReference type="EMBL" id="FR824327">
    <property type="protein sequence ID" value="CCA25223.1"/>
    <property type="molecule type" value="Genomic_DNA"/>
</dbReference>
<sequence>MLPTRRKFTTPIAGKVEFVVTFSSLAWRSIQNKCTDKTICGTLSPVYYLGLSGDLINKALTEYQAATTQETNLAEKPEPMCVLMNPYSANAACELCLKESSGSETIGESLLSTSIHPAKILIVLYPTNTDSNFREMCRLNGACSMSEDKVLPSTECRRLIREPSAARGMPHTPTRTELKKEPSDNHKPIMGSFREIDDMQHTPTRTELKIEPSENHKPIMGSFREIDDTPRCLSIRSRNGVLISKCIDSITKLTNGEVLWLQEISGF</sequence>
<dbReference type="AlphaFoldDB" id="F0WUY7"/>
<reference evidence="2" key="1">
    <citation type="journal article" date="2011" name="PLoS Biol.">
        <title>Gene gain and loss during evolution of obligate parasitism in the white rust pathogen of Arabidopsis thaliana.</title>
        <authorList>
            <person name="Kemen E."/>
            <person name="Gardiner A."/>
            <person name="Schultz-Larsen T."/>
            <person name="Kemen A.C."/>
            <person name="Balmuth A.L."/>
            <person name="Robert-Seilaniantz A."/>
            <person name="Bailey K."/>
            <person name="Holub E."/>
            <person name="Studholme D.J."/>
            <person name="Maclean D."/>
            <person name="Jones J.D."/>
        </authorList>
    </citation>
    <scope>NUCLEOTIDE SEQUENCE</scope>
</reference>
<name>F0WUY7_9STRA</name>
<feature type="region of interest" description="Disordered" evidence="1">
    <location>
        <begin position="163"/>
        <end position="185"/>
    </location>
</feature>
<evidence type="ECO:0000256" key="1">
    <source>
        <dbReference type="SAM" id="MobiDB-lite"/>
    </source>
</evidence>
<proteinExistence type="predicted"/>
<evidence type="ECO:0000313" key="2">
    <source>
        <dbReference type="EMBL" id="CCA25223.1"/>
    </source>
</evidence>
<protein>
    <submittedName>
        <fullName evidence="2">AlNc14C282G10134 protein</fullName>
    </submittedName>
</protein>
<dbReference type="HOGENOM" id="CLU_1043613_0_0_1"/>
<accession>F0WUY7</accession>
<gene>
    <name evidence="2" type="primary">AlNc14C282G10134</name>
    <name evidence="2" type="ORF">ALNC14_113670</name>
</gene>